<keyword evidence="3" id="KW-1185">Reference proteome</keyword>
<dbReference type="EMBL" id="LT906449">
    <property type="protein sequence ID" value="SNV09488.1"/>
    <property type="molecule type" value="Genomic_DNA"/>
</dbReference>
<protein>
    <submittedName>
        <fullName evidence="2">Uncharacterized protein</fullName>
    </submittedName>
</protein>
<dbReference type="RefSeq" id="WP_066428121.1">
    <property type="nucleotide sequence ID" value="NZ_CP014227.1"/>
</dbReference>
<name>A0AAX2GXM8_9FLAO</name>
<dbReference type="Proteomes" id="UP000065822">
    <property type="component" value="Chromosome"/>
</dbReference>
<dbReference type="KEGG" id="chg:AXF12_02780"/>
<gene>
    <name evidence="1" type="ORF">AXF12_02780</name>
    <name evidence="2" type="ORF">SAMEA44541418_01184</name>
</gene>
<evidence type="ECO:0000313" key="2">
    <source>
        <dbReference type="EMBL" id="SNV09488.1"/>
    </source>
</evidence>
<dbReference type="AlphaFoldDB" id="A0AAX2GXM8"/>
<dbReference type="EMBL" id="CP014227">
    <property type="protein sequence ID" value="AMD84538.1"/>
    <property type="molecule type" value="Genomic_DNA"/>
</dbReference>
<reference evidence="1 3" key="1">
    <citation type="submission" date="2016-02" db="EMBL/GenBank/DDBJ databases">
        <authorList>
            <person name="Holder M.E."/>
            <person name="Ajami N.J."/>
            <person name="Petrosino J.F."/>
        </authorList>
    </citation>
    <scope>NUCLEOTIDE SEQUENCE [LARGE SCALE GENOMIC DNA]</scope>
    <source>
        <strain evidence="1 3">CCUG 32990</strain>
    </source>
</reference>
<accession>A0AAX2GXM8</accession>
<evidence type="ECO:0000313" key="1">
    <source>
        <dbReference type="EMBL" id="AMD84538.1"/>
    </source>
</evidence>
<evidence type="ECO:0000313" key="4">
    <source>
        <dbReference type="Proteomes" id="UP000215539"/>
    </source>
</evidence>
<proteinExistence type="predicted"/>
<reference evidence="2 4" key="2">
    <citation type="submission" date="2017-06" db="EMBL/GenBank/DDBJ databases">
        <authorList>
            <consortium name="Pathogen Informatics"/>
        </authorList>
    </citation>
    <scope>NUCLEOTIDE SEQUENCE [LARGE SCALE GENOMIC DNA]</scope>
    <source>
        <strain evidence="2 4">NCTC12947</strain>
    </source>
</reference>
<organism evidence="2 4">
    <name type="scientific">Capnocytophaga haemolytica</name>
    <dbReference type="NCBI Taxonomy" id="45243"/>
    <lineage>
        <taxon>Bacteria</taxon>
        <taxon>Pseudomonadati</taxon>
        <taxon>Bacteroidota</taxon>
        <taxon>Flavobacteriia</taxon>
        <taxon>Flavobacteriales</taxon>
        <taxon>Flavobacteriaceae</taxon>
        <taxon>Capnocytophaga</taxon>
    </lineage>
</organism>
<dbReference type="Proteomes" id="UP000215539">
    <property type="component" value="Chromosome 1"/>
</dbReference>
<sequence length="254" mass="28797">MRGYFYTLLSLFAVGFYSYGQDYSDYIEAGLYASTYQVEEVVVSSDHKEAVLAYTIDLKAEKLAEGYKVQLQTRHQDFDTKLEDLAAACMQAIEPLHYRIGKEGGIAELLDHKGLVDNFKKARPKIEGYFVGDIAKRFINAFQQRIGDEAFVTDRLKSLLLSQLLFPKKLWFAKTKFTTDFSPMQGAAFLPYQCTAESTAKGGVITVHIKGTEQKSDSEIELTYHIDKKSKQLQRIEANIEMGSGEKHTMKIKK</sequence>
<evidence type="ECO:0000313" key="3">
    <source>
        <dbReference type="Proteomes" id="UP000065822"/>
    </source>
</evidence>